<evidence type="ECO:0000313" key="1">
    <source>
        <dbReference type="Proteomes" id="UP000095283"/>
    </source>
</evidence>
<reference evidence="2" key="1">
    <citation type="submission" date="2016-11" db="UniProtKB">
        <authorList>
            <consortium name="WormBaseParasite"/>
        </authorList>
    </citation>
    <scope>IDENTIFICATION</scope>
</reference>
<protein>
    <submittedName>
        <fullName evidence="2">Uncharacterized protein</fullName>
    </submittedName>
</protein>
<name>A0A1I7XU39_HETBA</name>
<dbReference type="AlphaFoldDB" id="A0A1I7XU39"/>
<dbReference type="Proteomes" id="UP000095283">
    <property type="component" value="Unplaced"/>
</dbReference>
<organism evidence="1 2">
    <name type="scientific">Heterorhabditis bacteriophora</name>
    <name type="common">Entomopathogenic nematode worm</name>
    <dbReference type="NCBI Taxonomy" id="37862"/>
    <lineage>
        <taxon>Eukaryota</taxon>
        <taxon>Metazoa</taxon>
        <taxon>Ecdysozoa</taxon>
        <taxon>Nematoda</taxon>
        <taxon>Chromadorea</taxon>
        <taxon>Rhabditida</taxon>
        <taxon>Rhabditina</taxon>
        <taxon>Rhabditomorpha</taxon>
        <taxon>Strongyloidea</taxon>
        <taxon>Heterorhabditidae</taxon>
        <taxon>Heterorhabditis</taxon>
    </lineage>
</organism>
<sequence length="35" mass="4281">MFYVPTLLMKIQNINDQVNFSYAFADYFVYYNSIF</sequence>
<proteinExistence type="predicted"/>
<dbReference type="WBParaSite" id="Hba_21259">
    <property type="protein sequence ID" value="Hba_21259"/>
    <property type="gene ID" value="Hba_21259"/>
</dbReference>
<keyword evidence="1" id="KW-1185">Reference proteome</keyword>
<accession>A0A1I7XU39</accession>
<evidence type="ECO:0000313" key="2">
    <source>
        <dbReference type="WBParaSite" id="Hba_21259"/>
    </source>
</evidence>